<evidence type="ECO:0000256" key="12">
    <source>
        <dbReference type="ARBA" id="ARBA00023170"/>
    </source>
</evidence>
<feature type="domain" description="TonB-dependent receptor-like beta-barrel" evidence="16">
    <location>
        <begin position="420"/>
        <end position="881"/>
    </location>
</feature>
<organism evidence="18 19">
    <name type="scientific">Sphingopyxis macrogoltabida</name>
    <name type="common">Sphingomonas macrogoltabidus</name>
    <dbReference type="NCBI Taxonomy" id="33050"/>
    <lineage>
        <taxon>Bacteria</taxon>
        <taxon>Pseudomonadati</taxon>
        <taxon>Pseudomonadota</taxon>
        <taxon>Alphaproteobacteria</taxon>
        <taxon>Sphingomonadales</taxon>
        <taxon>Sphingomonadaceae</taxon>
        <taxon>Sphingopyxis</taxon>
    </lineage>
</organism>
<evidence type="ECO:0000256" key="14">
    <source>
        <dbReference type="PROSITE-ProRule" id="PRU01360"/>
    </source>
</evidence>
<dbReference type="GO" id="GO:0015891">
    <property type="term" value="P:siderophore transport"/>
    <property type="evidence" value="ECO:0007669"/>
    <property type="project" value="InterPro"/>
</dbReference>
<comment type="caution">
    <text evidence="18">The sequence shown here is derived from an EMBL/GenBank/DDBJ whole genome shotgun (WGS) entry which is preliminary data.</text>
</comment>
<sequence length="912" mass="98570">MAPGSFPAASNARRPIWAWKERSARSRGRSTPSRNFFSSAADWPSLPPMTVPTISSICDFWMTRTYARGRARRPRPAIESAHIECAHCAAAARGAAPARWRGGRGIPPWIVTIRPRIFGVFATFCSKVALMTAPDAFYGLQSPDGFRPIIRIGHISTQMTGCYCDQFLISALPSPNRPIEGDIMRARTIGATVAAFLPATLFAQEVGPQAGANEEILVIATGQSTASASTKTDTPLIENPQTITVVNRAEMDIRAVDSVSDALSYVAGVQAQPQGNDNRVDEVTVRGFGAGGFGSNNNFVDGLRLPAGGQWTRPAFDPFGLQQVDVLKGPSSVLYGQTAPGGIVNLVTKRPTFQAHGELLFQGQSFGDFDRARLLVGADVGAPLSDNVAARVVGLASHGETRAKDMPNSRYYLAPSITFRLGEGTTWTLLGQYQRDEGASTFQFLPLTGTLSPSNGKFISLDANLGEPGWNDFDRNQYLVGSFFEHRFGDRFAIRNNSRYTKLDSFYRAVVMGGDTLATCPANVPGCIPGQTIQRRAVQGAGESEGWATDTQLEARFSTGAIEHVVLGGVDYFHTDWSHDRDGVAPARVLPLLDIFNPVPRGSSGYAGALAPQIYGGAVSKQTGVYLQDQLSVGNLRLAVGARNDWATDTLSNSLNSSAFKLKAESFTWNIGTVYLFDFGLAPYASYSESFLPLQNDPVTNATGTPFVPTTGQQYEAGLRFQPPGRNIYLTLSAFQITQQNLLTPDPLGARCGPTLTPCQVQLGEGRYRGLEFEGRATPTPGLTLIATATRIKAEVTEGAANQIGRRLPQIPDWQASLFADYSVRGGPLRGVGFGGGVRYTGDSWGNIGNFEIPSFTLFDAFMRYDVPDTGLSLAINARNLFDKRYVSTCTAAQACYYGQGRTATARLQYRW</sequence>
<reference evidence="18 19" key="1">
    <citation type="submission" date="2017-08" db="EMBL/GenBank/DDBJ databases">
        <title>Infants hospitalized years apart are colonized by the same room-sourced microbial strains.</title>
        <authorList>
            <person name="Brooks B."/>
            <person name="Olm M.R."/>
            <person name="Firek B.A."/>
            <person name="Baker R."/>
            <person name="Thomas B.C."/>
            <person name="Morowitz M.J."/>
            <person name="Banfield J.F."/>
        </authorList>
    </citation>
    <scope>NUCLEOTIDE SEQUENCE [LARGE SCALE GENOMIC DNA]</scope>
    <source>
        <strain evidence="18">S2_005_003_R2_47</strain>
    </source>
</reference>
<dbReference type="PROSITE" id="PS52016">
    <property type="entry name" value="TONB_DEPENDENT_REC_3"/>
    <property type="match status" value="1"/>
</dbReference>
<dbReference type="InterPro" id="IPR037066">
    <property type="entry name" value="Plug_dom_sf"/>
</dbReference>
<dbReference type="FunFam" id="2.170.130.10:FF:000001">
    <property type="entry name" value="Catecholate siderophore TonB-dependent receptor"/>
    <property type="match status" value="1"/>
</dbReference>
<dbReference type="SUPFAM" id="SSF56935">
    <property type="entry name" value="Porins"/>
    <property type="match status" value="1"/>
</dbReference>
<dbReference type="InterPro" id="IPR012910">
    <property type="entry name" value="Plug_dom"/>
</dbReference>
<comment type="subcellular location">
    <subcellularLocation>
        <location evidence="1 14">Cell outer membrane</location>
        <topology evidence="1 14">Multi-pass membrane protein</topology>
    </subcellularLocation>
</comment>
<dbReference type="Pfam" id="PF00593">
    <property type="entry name" value="TonB_dep_Rec_b-barrel"/>
    <property type="match status" value="1"/>
</dbReference>
<evidence type="ECO:0000256" key="13">
    <source>
        <dbReference type="ARBA" id="ARBA00023237"/>
    </source>
</evidence>
<dbReference type="GO" id="GO:0038023">
    <property type="term" value="F:signaling receptor activity"/>
    <property type="evidence" value="ECO:0007669"/>
    <property type="project" value="InterPro"/>
</dbReference>
<evidence type="ECO:0000256" key="15">
    <source>
        <dbReference type="RuleBase" id="RU003357"/>
    </source>
</evidence>
<dbReference type="Gene3D" id="2.40.170.20">
    <property type="entry name" value="TonB-dependent receptor, beta-barrel domain"/>
    <property type="match status" value="1"/>
</dbReference>
<accession>A0A2W5KWX9</accession>
<comment type="similarity">
    <text evidence="2 14 15">Belongs to the TonB-dependent receptor family.</text>
</comment>
<evidence type="ECO:0000256" key="2">
    <source>
        <dbReference type="ARBA" id="ARBA00009810"/>
    </source>
</evidence>
<evidence type="ECO:0000313" key="19">
    <source>
        <dbReference type="Proteomes" id="UP000248597"/>
    </source>
</evidence>
<dbReference type="GO" id="GO:0015344">
    <property type="term" value="F:siderophore uptake transmembrane transporter activity"/>
    <property type="evidence" value="ECO:0007669"/>
    <property type="project" value="TreeGrafter"/>
</dbReference>
<name>A0A2W5KWX9_SPHMC</name>
<evidence type="ECO:0000256" key="6">
    <source>
        <dbReference type="ARBA" id="ARBA00022692"/>
    </source>
</evidence>
<dbReference type="NCBIfam" id="TIGR01783">
    <property type="entry name" value="TonB-siderophor"/>
    <property type="match status" value="1"/>
</dbReference>
<evidence type="ECO:0000259" key="16">
    <source>
        <dbReference type="Pfam" id="PF00593"/>
    </source>
</evidence>
<keyword evidence="12 18" id="KW-0675">Receptor</keyword>
<dbReference type="PANTHER" id="PTHR32552">
    <property type="entry name" value="FERRICHROME IRON RECEPTOR-RELATED"/>
    <property type="match status" value="1"/>
</dbReference>
<keyword evidence="11 14" id="KW-0472">Membrane</keyword>
<evidence type="ECO:0000256" key="9">
    <source>
        <dbReference type="ARBA" id="ARBA00023065"/>
    </source>
</evidence>
<evidence type="ECO:0000256" key="4">
    <source>
        <dbReference type="ARBA" id="ARBA00022452"/>
    </source>
</evidence>
<protein>
    <submittedName>
        <fullName evidence="18">TonB-dependent siderophore receptor</fullName>
    </submittedName>
</protein>
<evidence type="ECO:0000256" key="3">
    <source>
        <dbReference type="ARBA" id="ARBA00022448"/>
    </source>
</evidence>
<evidence type="ECO:0000259" key="17">
    <source>
        <dbReference type="Pfam" id="PF07715"/>
    </source>
</evidence>
<keyword evidence="9" id="KW-0406">Ion transport</keyword>
<proteinExistence type="inferred from homology"/>
<evidence type="ECO:0000256" key="8">
    <source>
        <dbReference type="ARBA" id="ARBA00023004"/>
    </source>
</evidence>
<dbReference type="Proteomes" id="UP000248597">
    <property type="component" value="Unassembled WGS sequence"/>
</dbReference>
<evidence type="ECO:0000313" key="18">
    <source>
        <dbReference type="EMBL" id="PZQ21561.1"/>
    </source>
</evidence>
<dbReference type="CDD" id="cd01347">
    <property type="entry name" value="ligand_gated_channel"/>
    <property type="match status" value="1"/>
</dbReference>
<dbReference type="InterPro" id="IPR010105">
    <property type="entry name" value="TonB_sidphr_rcpt"/>
</dbReference>
<keyword evidence="5" id="KW-0410">Iron transport</keyword>
<dbReference type="Gene3D" id="2.170.130.10">
    <property type="entry name" value="TonB-dependent receptor, plug domain"/>
    <property type="match status" value="1"/>
</dbReference>
<dbReference type="EMBL" id="QFPJ01000027">
    <property type="protein sequence ID" value="PZQ21561.1"/>
    <property type="molecule type" value="Genomic_DNA"/>
</dbReference>
<evidence type="ECO:0000256" key="11">
    <source>
        <dbReference type="ARBA" id="ARBA00023136"/>
    </source>
</evidence>
<evidence type="ECO:0000256" key="5">
    <source>
        <dbReference type="ARBA" id="ARBA00022496"/>
    </source>
</evidence>
<keyword evidence="3 14" id="KW-0813">Transport</keyword>
<keyword evidence="10 15" id="KW-0798">TonB box</keyword>
<keyword evidence="7" id="KW-0732">Signal</keyword>
<feature type="domain" description="TonB-dependent receptor plug" evidence="17">
    <location>
        <begin position="236"/>
        <end position="343"/>
    </location>
</feature>
<evidence type="ECO:0000256" key="10">
    <source>
        <dbReference type="ARBA" id="ARBA00023077"/>
    </source>
</evidence>
<keyword evidence="13 14" id="KW-0998">Cell outer membrane</keyword>
<dbReference type="GO" id="GO:0009279">
    <property type="term" value="C:cell outer membrane"/>
    <property type="evidence" value="ECO:0007669"/>
    <property type="project" value="UniProtKB-SubCell"/>
</dbReference>
<keyword evidence="8" id="KW-0408">Iron</keyword>
<evidence type="ECO:0000256" key="7">
    <source>
        <dbReference type="ARBA" id="ARBA00022729"/>
    </source>
</evidence>
<dbReference type="Pfam" id="PF07715">
    <property type="entry name" value="Plug"/>
    <property type="match status" value="1"/>
</dbReference>
<dbReference type="InterPro" id="IPR039426">
    <property type="entry name" value="TonB-dep_rcpt-like"/>
</dbReference>
<gene>
    <name evidence="18" type="ORF">DI569_11590</name>
</gene>
<keyword evidence="6 14" id="KW-0812">Transmembrane</keyword>
<keyword evidence="4 14" id="KW-1134">Transmembrane beta strand</keyword>
<evidence type="ECO:0000256" key="1">
    <source>
        <dbReference type="ARBA" id="ARBA00004571"/>
    </source>
</evidence>
<dbReference type="InterPro" id="IPR000531">
    <property type="entry name" value="Beta-barrel_TonB"/>
</dbReference>
<dbReference type="PANTHER" id="PTHR32552:SF68">
    <property type="entry name" value="FERRICHROME OUTER MEMBRANE TRANSPORTER_PHAGE RECEPTOR"/>
    <property type="match status" value="1"/>
</dbReference>
<dbReference type="AlphaFoldDB" id="A0A2W5KWX9"/>
<dbReference type="InterPro" id="IPR036942">
    <property type="entry name" value="Beta-barrel_TonB_sf"/>
</dbReference>